<evidence type="ECO:0000256" key="4">
    <source>
        <dbReference type="ARBA" id="ARBA00022771"/>
    </source>
</evidence>
<feature type="domain" description="PHD-type" evidence="9">
    <location>
        <begin position="978"/>
        <end position="1026"/>
    </location>
</feature>
<dbReference type="Gene3D" id="3.30.40.10">
    <property type="entry name" value="Zinc/RING finger domain, C3HC4 (zinc finger)"/>
    <property type="match status" value="1"/>
</dbReference>
<keyword evidence="5" id="KW-0862">Zinc</keyword>
<dbReference type="PANTHER" id="PTHR15856">
    <property type="entry name" value="PHD FINGER PROTEIN 20-RELATED"/>
    <property type="match status" value="1"/>
</dbReference>
<evidence type="ECO:0000259" key="9">
    <source>
        <dbReference type="PROSITE" id="PS50016"/>
    </source>
</evidence>
<keyword evidence="6" id="KW-0539">Nucleus</keyword>
<accession>A0AAV4SH55</accession>
<dbReference type="PROSITE" id="PS50016">
    <property type="entry name" value="ZF_PHD_2"/>
    <property type="match status" value="1"/>
</dbReference>
<dbReference type="InterPro" id="IPR011011">
    <property type="entry name" value="Znf_FYVE_PHD"/>
</dbReference>
<reference evidence="11 12" key="1">
    <citation type="submission" date="2021-06" db="EMBL/GenBank/DDBJ databases">
        <title>Caerostris darwini draft genome.</title>
        <authorList>
            <person name="Kono N."/>
            <person name="Arakawa K."/>
        </authorList>
    </citation>
    <scope>NUCLEOTIDE SEQUENCE [LARGE SCALE GENOMIC DNA]</scope>
</reference>
<evidence type="ECO:0000313" key="12">
    <source>
        <dbReference type="Proteomes" id="UP001054837"/>
    </source>
</evidence>
<dbReference type="PROSITE" id="PS00028">
    <property type="entry name" value="ZINC_FINGER_C2H2_1"/>
    <property type="match status" value="1"/>
</dbReference>
<dbReference type="GO" id="GO:0008270">
    <property type="term" value="F:zinc ion binding"/>
    <property type="evidence" value="ECO:0007669"/>
    <property type="project" value="UniProtKB-KW"/>
</dbReference>
<proteinExistence type="predicted"/>
<gene>
    <name evidence="11" type="primary">AVEN_126524_1</name>
    <name evidence="11" type="ORF">CDAR_619651</name>
</gene>
<dbReference type="GO" id="GO:0044545">
    <property type="term" value="C:NSL complex"/>
    <property type="evidence" value="ECO:0007669"/>
    <property type="project" value="TreeGrafter"/>
</dbReference>
<dbReference type="InterPro" id="IPR043449">
    <property type="entry name" value="PHF20-like"/>
</dbReference>
<dbReference type="EMBL" id="BPLQ01007770">
    <property type="protein sequence ID" value="GIY32304.1"/>
    <property type="molecule type" value="Genomic_DNA"/>
</dbReference>
<dbReference type="SUPFAM" id="SSF54160">
    <property type="entry name" value="Chromo domain-like"/>
    <property type="match status" value="1"/>
</dbReference>
<keyword evidence="3" id="KW-0677">Repeat</keyword>
<evidence type="ECO:0000256" key="7">
    <source>
        <dbReference type="PROSITE-ProRule" id="PRU00042"/>
    </source>
</evidence>
<keyword evidence="4 7" id="KW-0863">Zinc-finger</keyword>
<dbReference type="SUPFAM" id="SSF63748">
    <property type="entry name" value="Tudor/PWWP/MBT"/>
    <property type="match status" value="1"/>
</dbReference>
<dbReference type="CDD" id="cd20104">
    <property type="entry name" value="MBT_PHF20L1-like"/>
    <property type="match status" value="1"/>
</dbReference>
<comment type="subcellular location">
    <subcellularLocation>
        <location evidence="1">Nucleus</location>
    </subcellularLocation>
</comment>
<dbReference type="InterPro" id="IPR001965">
    <property type="entry name" value="Znf_PHD"/>
</dbReference>
<dbReference type="Pfam" id="PF20826">
    <property type="entry name" value="PHD_5"/>
    <property type="match status" value="1"/>
</dbReference>
<dbReference type="SMART" id="SM00333">
    <property type="entry name" value="TUDOR"/>
    <property type="match status" value="2"/>
</dbReference>
<dbReference type="GO" id="GO:0006357">
    <property type="term" value="P:regulation of transcription by RNA polymerase II"/>
    <property type="evidence" value="ECO:0007669"/>
    <property type="project" value="TreeGrafter"/>
</dbReference>
<dbReference type="SMART" id="SM00249">
    <property type="entry name" value="PHD"/>
    <property type="match status" value="1"/>
</dbReference>
<dbReference type="PROSITE" id="PS50157">
    <property type="entry name" value="ZINC_FINGER_C2H2_2"/>
    <property type="match status" value="1"/>
</dbReference>
<dbReference type="InterPro" id="IPR013087">
    <property type="entry name" value="Znf_C2H2_type"/>
</dbReference>
<evidence type="ECO:0000256" key="1">
    <source>
        <dbReference type="ARBA" id="ARBA00004123"/>
    </source>
</evidence>
<organism evidence="11 12">
    <name type="scientific">Caerostris darwini</name>
    <dbReference type="NCBI Taxonomy" id="1538125"/>
    <lineage>
        <taxon>Eukaryota</taxon>
        <taxon>Metazoa</taxon>
        <taxon>Ecdysozoa</taxon>
        <taxon>Arthropoda</taxon>
        <taxon>Chelicerata</taxon>
        <taxon>Arachnida</taxon>
        <taxon>Araneae</taxon>
        <taxon>Araneomorphae</taxon>
        <taxon>Entelegynae</taxon>
        <taxon>Araneoidea</taxon>
        <taxon>Araneidae</taxon>
        <taxon>Caerostris</taxon>
    </lineage>
</organism>
<evidence type="ECO:0000256" key="6">
    <source>
        <dbReference type="ARBA" id="ARBA00023242"/>
    </source>
</evidence>
<dbReference type="InterPro" id="IPR002999">
    <property type="entry name" value="Tudor"/>
</dbReference>
<dbReference type="PANTHER" id="PTHR15856:SF51">
    <property type="entry name" value="MBD-R2"/>
    <property type="match status" value="1"/>
</dbReference>
<evidence type="ECO:0000259" key="10">
    <source>
        <dbReference type="PROSITE" id="PS50157"/>
    </source>
</evidence>
<feature type="region of interest" description="Disordered" evidence="8">
    <location>
        <begin position="1"/>
        <end position="62"/>
    </location>
</feature>
<dbReference type="SUPFAM" id="SSF57903">
    <property type="entry name" value="FYVE/PHD zinc finger"/>
    <property type="match status" value="1"/>
</dbReference>
<dbReference type="InterPro" id="IPR019787">
    <property type="entry name" value="Znf_PHD-finger"/>
</dbReference>
<feature type="compositionally biased region" description="Polar residues" evidence="8">
    <location>
        <begin position="943"/>
        <end position="958"/>
    </location>
</feature>
<feature type="region of interest" description="Disordered" evidence="8">
    <location>
        <begin position="929"/>
        <end position="973"/>
    </location>
</feature>
<dbReference type="GO" id="GO:0005634">
    <property type="term" value="C:nucleus"/>
    <property type="evidence" value="ECO:0007669"/>
    <property type="project" value="UniProtKB-SubCell"/>
</dbReference>
<comment type="caution">
    <text evidence="11">The sequence shown here is derived from an EMBL/GenBank/DDBJ whole genome shotgun (WGS) entry which is preliminary data.</text>
</comment>
<dbReference type="InterPro" id="IPR013083">
    <property type="entry name" value="Znf_RING/FYVE/PHD"/>
</dbReference>
<protein>
    <submittedName>
        <fullName evidence="11">C2H2-type domain-containing protein</fullName>
    </submittedName>
</protein>
<name>A0AAV4SH55_9ARAC</name>
<dbReference type="Proteomes" id="UP001054837">
    <property type="component" value="Unassembled WGS sequence"/>
</dbReference>
<keyword evidence="2" id="KW-0479">Metal-binding</keyword>
<keyword evidence="12" id="KW-1185">Reference proteome</keyword>
<evidence type="ECO:0000256" key="5">
    <source>
        <dbReference type="ARBA" id="ARBA00022833"/>
    </source>
</evidence>
<dbReference type="InterPro" id="IPR016197">
    <property type="entry name" value="Chromo-like_dom_sf"/>
</dbReference>
<evidence type="ECO:0000313" key="11">
    <source>
        <dbReference type="EMBL" id="GIY32304.1"/>
    </source>
</evidence>
<evidence type="ECO:0000256" key="3">
    <source>
        <dbReference type="ARBA" id="ARBA00022737"/>
    </source>
</evidence>
<sequence>MASTNMSFDLTEESKIDTDEENMQPLPNSEIEKSDTTEMDSMQLDDDSIGEPHAKRIKRSPSYSKKEILAGEKCVGMNKIVKQSNEDSNAKMDSDGLKKLVENELHSPILATNSESEEVSSTSNSKSIGEKNISNASDIFENSSISNNDIFSSASQIKEPEGLACEIATENAVNAWVQCLKGVSEENLSKNDAIKKHGKGKRKRSHAGNVASTPIFQTDKLPQRSGIIWKIGAPIQAFEKGSWYDSKIVDINFAKCLVKIHYLKWNSRYDSWLPMDSDYLKALGNKQSSPSVPKKLNKQFIVGQKILAKWKDNNFYEAVIKRCLGGNEYLVYFAADGIQRKKHASDLKECASKKVEQVKEPIKIATKQFVIEEDHNQYKCTFPRCTKSFRKEKLLASHLKHYHGYEQYGKEQKDKTFSAKSEKSSQVLEDKFEKQNVNLQVNKKRNEVHSENIKSAKLQINAKEKTSSEDSGKNKEIVSECKENLLTKISSNLNSSSHIPKQDPENDISSSLLESAKEIQEVDESLLRKRSFTRKVSLPAKFANSEIFLTSPVLKQIRHSNGAQNNDSELDEVSDTKHILKKSKIAPKSFDDKKQSMKDIKSKSLKSKSYNFAQASYTARFRKPSFKAEQLTAIKQRRRKRKQVEIKNSQTKINSDDMLLKKLDIKNDSSTIGKNSLNTTIDTTELGISSSVLSKSSSQTLPSKKNDKPLAEAIVSNKRVNKTLISPKKLKNSSLSAEKEFAKDNLLNKLEANKISIEESKEIQTDIIKEVSLTVHSENQSTFNMLTEKTGSITAQNNDENSDTLIPITGTGQNQHPIKNEIELLNSVDSNQDSDLLLKESSIFKKEEHSDNALGKNKVTIKNKEKTILPNVIANNEASKIDVTVTIPVTPSHVMCTRFKDSVAEKTKKDDAEERVSMRSKRKIKKPFWMEEPKRRRTRSKNDSTSMETENSTLTPTKKISEDQKPQIDQIEPDDSDTVKCICNSTVDEGKMVQCDYCKTWQHTSCLHIKTVRKDEEHMCWNCRHSRSIKDCKDKYYLEWLTKKEFPSFKCSEEQANDTLQPIRFVSDLFHRAQTLKDVLPKIRHIIEVLNQSIQTHSEIISDNESFSKPSTSKVSNFVRTRKFHAVFFLDILVSDAFLANNNHDFLTSNDIRLLAALRPQAMLFLENTKEDKPDTKCRRDKEFLQRHRELYTIIVKIQKNCRVLPFGKPASASELFKPTSKLRLENSVHFKHVFHSIRCGKKFFNMKSYGPDKDLCVLPLSNITSEDLKNDDEQHEMIAFILVERYELTVKQDLCIGLGFQSSPYTFENCLSELSFIGKETVTGLREELDMEHNEYCPKEVKENLISMFKIMDEELNSLFSDLKKASELQKTQFDPNRPDSSRNSSATVKEMRAIIKDLKLLHSINDFVHKA</sequence>
<feature type="domain" description="C2H2-type" evidence="10">
    <location>
        <begin position="378"/>
        <end position="408"/>
    </location>
</feature>
<evidence type="ECO:0000256" key="8">
    <source>
        <dbReference type="SAM" id="MobiDB-lite"/>
    </source>
</evidence>
<dbReference type="Gene3D" id="2.30.30.140">
    <property type="match status" value="2"/>
</dbReference>
<evidence type="ECO:0000256" key="2">
    <source>
        <dbReference type="ARBA" id="ARBA00022723"/>
    </source>
</evidence>